<evidence type="ECO:0000313" key="2">
    <source>
        <dbReference type="EMBL" id="KAA9003417.1"/>
    </source>
</evidence>
<gene>
    <name evidence="2" type="ORF">FJU31_03680</name>
</gene>
<accession>A0ABQ6T403</accession>
<name>A0ABQ6T403_9GAMM</name>
<evidence type="ECO:0000256" key="1">
    <source>
        <dbReference type="SAM" id="MobiDB-lite"/>
    </source>
</evidence>
<comment type="caution">
    <text evidence="2">The sequence shown here is derived from an EMBL/GenBank/DDBJ whole genome shotgun (WGS) entry which is preliminary data.</text>
</comment>
<keyword evidence="3" id="KW-1185">Reference proteome</keyword>
<organism evidence="2 3">
    <name type="scientific">Stenotrophomonas cyclobalanopsidis</name>
    <dbReference type="NCBI Taxonomy" id="2771362"/>
    <lineage>
        <taxon>Bacteria</taxon>
        <taxon>Pseudomonadati</taxon>
        <taxon>Pseudomonadota</taxon>
        <taxon>Gammaproteobacteria</taxon>
        <taxon>Lysobacterales</taxon>
        <taxon>Lysobacteraceae</taxon>
        <taxon>Stenotrophomonas</taxon>
    </lineage>
</organism>
<feature type="region of interest" description="Disordered" evidence="1">
    <location>
        <begin position="51"/>
        <end position="74"/>
    </location>
</feature>
<sequence length="74" mass="8258">MDAATKPPRTGLRRPPHPGPPRLSSGNQLLLLLWRRLLRVQGCKPCWNTPSRTTGRLPHSSRPIVHIRSRPPGG</sequence>
<feature type="region of interest" description="Disordered" evidence="1">
    <location>
        <begin position="1"/>
        <end position="24"/>
    </location>
</feature>
<reference evidence="2 3" key="1">
    <citation type="journal article" date="2020" name="Antonie Van Leeuwenhoek">
        <title>Stenotrophomonas cyclobalanopsidis sp. nov., isolated from the leaf spot disease of Cyclobalanopsis patelliformis.</title>
        <authorList>
            <person name="Bian D.R."/>
            <person name="Xue H."/>
            <person name="Piao C.G."/>
            <person name="Li Y."/>
        </authorList>
    </citation>
    <scope>NUCLEOTIDE SEQUENCE [LARGE SCALE GENOMIC DNA]</scope>
    <source>
        <strain evidence="2 3">TPQG1-4</strain>
    </source>
</reference>
<dbReference type="EMBL" id="VYKI01000003">
    <property type="protein sequence ID" value="KAA9003417.1"/>
    <property type="molecule type" value="Genomic_DNA"/>
</dbReference>
<feature type="compositionally biased region" description="Basic residues" evidence="1">
    <location>
        <begin position="65"/>
        <end position="74"/>
    </location>
</feature>
<evidence type="ECO:0000313" key="3">
    <source>
        <dbReference type="Proteomes" id="UP000326367"/>
    </source>
</evidence>
<protein>
    <submittedName>
        <fullName evidence="2">Uncharacterized protein</fullName>
    </submittedName>
</protein>
<proteinExistence type="predicted"/>
<dbReference type="Proteomes" id="UP000326367">
    <property type="component" value="Unassembled WGS sequence"/>
</dbReference>